<sequence>MRSAIVSESFPLILITAIPPVPGGVEIATIVPSEIIFFL</sequence>
<name>X1DF98_9ZZZZ</name>
<gene>
    <name evidence="1" type="ORF">S03H2_01154</name>
</gene>
<reference evidence="1" key="1">
    <citation type="journal article" date="2014" name="Front. Microbiol.">
        <title>High frequency of phylogenetically diverse reductive dehalogenase-homologous genes in deep subseafloor sedimentary metagenomes.</title>
        <authorList>
            <person name="Kawai M."/>
            <person name="Futagami T."/>
            <person name="Toyoda A."/>
            <person name="Takaki Y."/>
            <person name="Nishi S."/>
            <person name="Hori S."/>
            <person name="Arai W."/>
            <person name="Tsubouchi T."/>
            <person name="Morono Y."/>
            <person name="Uchiyama I."/>
            <person name="Ito T."/>
            <person name="Fujiyama A."/>
            <person name="Inagaki F."/>
            <person name="Takami H."/>
        </authorList>
    </citation>
    <scope>NUCLEOTIDE SEQUENCE</scope>
    <source>
        <strain evidence="1">Expedition CK06-06</strain>
    </source>
</reference>
<dbReference type="AlphaFoldDB" id="X1DF98"/>
<comment type="caution">
    <text evidence="1">The sequence shown here is derived from an EMBL/GenBank/DDBJ whole genome shotgun (WGS) entry which is preliminary data.</text>
</comment>
<proteinExistence type="predicted"/>
<evidence type="ECO:0000313" key="1">
    <source>
        <dbReference type="EMBL" id="GAH19486.1"/>
    </source>
</evidence>
<protein>
    <submittedName>
        <fullName evidence="1">Uncharacterized protein</fullName>
    </submittedName>
</protein>
<dbReference type="EMBL" id="BARU01000317">
    <property type="protein sequence ID" value="GAH19486.1"/>
    <property type="molecule type" value="Genomic_DNA"/>
</dbReference>
<accession>X1DF98</accession>
<organism evidence="1">
    <name type="scientific">marine sediment metagenome</name>
    <dbReference type="NCBI Taxonomy" id="412755"/>
    <lineage>
        <taxon>unclassified sequences</taxon>
        <taxon>metagenomes</taxon>
        <taxon>ecological metagenomes</taxon>
    </lineage>
</organism>